<gene>
    <name evidence="1" type="ORF">ALC60_02473</name>
</gene>
<name>A0A151XDU2_9HYME</name>
<accession>A0A151XDU2</accession>
<protein>
    <submittedName>
        <fullName evidence="1">Uncharacterized protein</fullName>
    </submittedName>
</protein>
<proteinExistence type="predicted"/>
<dbReference type="Proteomes" id="UP000075809">
    <property type="component" value="Unassembled WGS sequence"/>
</dbReference>
<dbReference type="AlphaFoldDB" id="A0A151XDU2"/>
<keyword evidence="2" id="KW-1185">Reference proteome</keyword>
<dbReference type="EMBL" id="KQ982255">
    <property type="protein sequence ID" value="KYQ58527.1"/>
    <property type="molecule type" value="Genomic_DNA"/>
</dbReference>
<reference evidence="1 2" key="1">
    <citation type="submission" date="2015-09" db="EMBL/GenBank/DDBJ databases">
        <title>Trachymyrmex zeteki WGS genome.</title>
        <authorList>
            <person name="Nygaard S."/>
            <person name="Hu H."/>
            <person name="Boomsma J."/>
            <person name="Zhang G."/>
        </authorList>
    </citation>
    <scope>NUCLEOTIDE SEQUENCE [LARGE SCALE GENOMIC DNA]</scope>
    <source>
        <strain evidence="1">Tzet28-1</strain>
        <tissue evidence="1">Whole body</tissue>
    </source>
</reference>
<sequence>MVRDLFKKEWQNCKKSRKRCRYSNENNKISIQAELIKTALILSQQKPIYLNNINYLRERMENKINYLYSLKIHNNQETFFYAH</sequence>
<evidence type="ECO:0000313" key="1">
    <source>
        <dbReference type="EMBL" id="KYQ58527.1"/>
    </source>
</evidence>
<evidence type="ECO:0000313" key="2">
    <source>
        <dbReference type="Proteomes" id="UP000075809"/>
    </source>
</evidence>
<organism evidence="1 2">
    <name type="scientific">Mycetomoellerius zeteki</name>
    <dbReference type="NCBI Taxonomy" id="64791"/>
    <lineage>
        <taxon>Eukaryota</taxon>
        <taxon>Metazoa</taxon>
        <taxon>Ecdysozoa</taxon>
        <taxon>Arthropoda</taxon>
        <taxon>Hexapoda</taxon>
        <taxon>Insecta</taxon>
        <taxon>Pterygota</taxon>
        <taxon>Neoptera</taxon>
        <taxon>Endopterygota</taxon>
        <taxon>Hymenoptera</taxon>
        <taxon>Apocrita</taxon>
        <taxon>Aculeata</taxon>
        <taxon>Formicoidea</taxon>
        <taxon>Formicidae</taxon>
        <taxon>Myrmicinae</taxon>
        <taxon>Mycetomoellerius</taxon>
    </lineage>
</organism>